<sequence length="40" mass="4664">MLSVFSAFQVFLARIMYVNATHNIILTYIIMANLFRDVLI</sequence>
<dbReference type="Proteomes" id="UP000033562">
    <property type="component" value="Unassembled WGS sequence"/>
</dbReference>
<evidence type="ECO:0000313" key="1">
    <source>
        <dbReference type="EMBL" id="KJV68998.1"/>
    </source>
</evidence>
<keyword evidence="2" id="KW-1185">Reference proteome</keyword>
<reference evidence="1 2" key="1">
    <citation type="submission" date="2015-02" db="EMBL/GenBank/DDBJ databases">
        <title>Genome Sequencing of Rickettsiales.</title>
        <authorList>
            <person name="Daugherty S.C."/>
            <person name="Su Q."/>
            <person name="Abolude K."/>
            <person name="Beier-Sexton M."/>
            <person name="Carlyon J.A."/>
            <person name="Carter R."/>
            <person name="Day N.P."/>
            <person name="Dumler S.J."/>
            <person name="Dyachenko V."/>
            <person name="Godinez A."/>
            <person name="Kurtti T.J."/>
            <person name="Lichay M."/>
            <person name="Mullins K.E."/>
            <person name="Ott S."/>
            <person name="Pappas-Brown V."/>
            <person name="Paris D.H."/>
            <person name="Patel P."/>
            <person name="Richards A.L."/>
            <person name="Sadzewicz L."/>
            <person name="Sears K."/>
            <person name="Seidman D."/>
            <person name="Sengamalay N."/>
            <person name="Stenos J."/>
            <person name="Tallon L.J."/>
            <person name="Vincent G."/>
            <person name="Fraser C.M."/>
            <person name="Munderloh U."/>
            <person name="Dunning-Hotopp J.C."/>
        </authorList>
    </citation>
    <scope>NUCLEOTIDE SEQUENCE [LARGE SCALE GENOMIC DNA]</scope>
    <source>
        <strain evidence="1 2">RAC413</strain>
    </source>
</reference>
<comment type="caution">
    <text evidence="1">The sequence shown here is derived from an EMBL/GenBank/DDBJ whole genome shotgun (WGS) entry which is preliminary data.</text>
</comment>
<protein>
    <submittedName>
        <fullName evidence="1">Putative membrane protein</fullName>
    </submittedName>
</protein>
<accession>A0A0F3NLQ2</accession>
<organism evidence="1 2">
    <name type="scientific">Candidatus Neoehrlichia procyonis str. RAC413</name>
    <dbReference type="NCBI Taxonomy" id="1359163"/>
    <lineage>
        <taxon>Bacteria</taxon>
        <taxon>Pseudomonadati</taxon>
        <taxon>Pseudomonadota</taxon>
        <taxon>Alphaproteobacteria</taxon>
        <taxon>Rickettsiales</taxon>
        <taxon>Anaplasmataceae</taxon>
        <taxon>Candidatus Neoehrlichia</taxon>
    </lineage>
</organism>
<dbReference type="AlphaFoldDB" id="A0A0F3NLQ2"/>
<dbReference type="EMBL" id="LANX01000001">
    <property type="protein sequence ID" value="KJV68998.1"/>
    <property type="molecule type" value="Genomic_DNA"/>
</dbReference>
<name>A0A0F3NLQ2_9RICK</name>
<gene>
    <name evidence="1" type="ORF">NLO413_0371</name>
</gene>
<evidence type="ECO:0000313" key="2">
    <source>
        <dbReference type="Proteomes" id="UP000033562"/>
    </source>
</evidence>
<proteinExistence type="predicted"/>